<sequence>MSYIKEFYKLVFTIPDNGFLVLTRYSDSGTGEIGTNLEKLFSHFTYTETAVDYLQKTETSLVNIETGYIRKGFSLTVGDDEFYTPEEYMDYHHAIFQHPYPIDFLFKYYLAYFQLYIQERTPDFEQLITTLRMEPSHPHPLQRFNLLQEFNSLRSRLKNIETIIYVLKYLSDNDPFAGNMNVMYDIEVFDRYKHKRIWDDHPGFIPYHVDEEWDNDPVFIP</sequence>
<reference evidence="1 2" key="1">
    <citation type="submission" date="2015-09" db="EMBL/GenBank/DDBJ databases">
        <title>Draft genome sequence of Alicyclobacillus ferrooxydans DSM 22381.</title>
        <authorList>
            <person name="Hemp J."/>
        </authorList>
    </citation>
    <scope>NUCLEOTIDE SEQUENCE [LARGE SCALE GENOMIC DNA]</scope>
    <source>
        <strain evidence="1 2">TC-34</strain>
    </source>
</reference>
<organism evidence="1 2">
    <name type="scientific">Alicyclobacillus ferrooxydans</name>
    <dbReference type="NCBI Taxonomy" id="471514"/>
    <lineage>
        <taxon>Bacteria</taxon>
        <taxon>Bacillati</taxon>
        <taxon>Bacillota</taxon>
        <taxon>Bacilli</taxon>
        <taxon>Bacillales</taxon>
        <taxon>Alicyclobacillaceae</taxon>
        <taxon>Alicyclobacillus</taxon>
    </lineage>
</organism>
<evidence type="ECO:0000313" key="1">
    <source>
        <dbReference type="EMBL" id="KPV42695.1"/>
    </source>
</evidence>
<name>A0A0P9CB83_9BACL</name>
<comment type="caution">
    <text evidence="1">The sequence shown here is derived from an EMBL/GenBank/DDBJ whole genome shotgun (WGS) entry which is preliminary data.</text>
</comment>
<dbReference type="EMBL" id="LJCO01000071">
    <property type="protein sequence ID" value="KPV42695.1"/>
    <property type="molecule type" value="Genomic_DNA"/>
</dbReference>
<dbReference type="RefSeq" id="WP_054970244.1">
    <property type="nucleotide sequence ID" value="NZ_LJCO01000071.1"/>
</dbReference>
<proteinExistence type="predicted"/>
<dbReference type="PATRIC" id="fig|471514.4.peg.3536"/>
<keyword evidence="2" id="KW-1185">Reference proteome</keyword>
<gene>
    <name evidence="1" type="ORF">AN477_16330</name>
</gene>
<dbReference type="AlphaFoldDB" id="A0A0P9CB83"/>
<accession>A0A0P9CB83</accession>
<protein>
    <submittedName>
        <fullName evidence="1">Uncharacterized protein</fullName>
    </submittedName>
</protein>
<evidence type="ECO:0000313" key="2">
    <source>
        <dbReference type="Proteomes" id="UP000050482"/>
    </source>
</evidence>
<dbReference type="Proteomes" id="UP000050482">
    <property type="component" value="Unassembled WGS sequence"/>
</dbReference>
<dbReference type="STRING" id="471514.AN477_16330"/>